<reference evidence="2 4" key="1">
    <citation type="submission" date="2016-12" db="EMBL/GenBank/DDBJ databases">
        <title>Draft genome sequence of Roseomonas mucosa strain AU37, isolated from a peripheral intravenous catheter.</title>
        <authorList>
            <person name="Choudhury M.A."/>
            <person name="Sidjabat H.E."/>
            <person name="Wailan A.M."/>
            <person name="Zhang L."/>
            <person name="Marsh N.M."/>
            <person name="Rickard C.M."/>
            <person name="Davies M."/>
            <person name="Mcmillan D.J."/>
        </authorList>
    </citation>
    <scope>NUCLEOTIDE SEQUENCE [LARGE SCALE GENOMIC DNA]</scope>
    <source>
        <strain evidence="2 4">SAVE376</strain>
    </source>
</reference>
<feature type="compositionally biased region" description="Polar residues" evidence="1">
    <location>
        <begin position="1"/>
        <end position="12"/>
    </location>
</feature>
<keyword evidence="4" id="KW-1185">Reference proteome</keyword>
<evidence type="ECO:0008006" key="6">
    <source>
        <dbReference type="Google" id="ProtNLM"/>
    </source>
</evidence>
<gene>
    <name evidence="2" type="ORF">APZ41_013070</name>
    <name evidence="3" type="ORF">NCTC13291_02183</name>
</gene>
<dbReference type="AlphaFoldDB" id="A0A1S8D5S1"/>
<dbReference type="STRING" id="207340.APZ41_013070"/>
<protein>
    <recommendedName>
        <fullName evidence="6">Glucokinase</fullName>
    </recommendedName>
</protein>
<dbReference type="EMBL" id="UGVN01000001">
    <property type="protein sequence ID" value="SUE40615.1"/>
    <property type="molecule type" value="Genomic_DNA"/>
</dbReference>
<dbReference type="EMBL" id="LLWF02000043">
    <property type="protein sequence ID" value="ONH82745.1"/>
    <property type="molecule type" value="Genomic_DNA"/>
</dbReference>
<dbReference type="Gene3D" id="3.30.420.40">
    <property type="match status" value="1"/>
</dbReference>
<dbReference type="CDD" id="cd23763">
    <property type="entry name" value="ASKHA_ATPase_ROK"/>
    <property type="match status" value="1"/>
</dbReference>
<accession>A0A1S8D5S1</accession>
<evidence type="ECO:0000313" key="3">
    <source>
        <dbReference type="EMBL" id="SUE40615.1"/>
    </source>
</evidence>
<dbReference type="GeneID" id="99633233"/>
<dbReference type="RefSeq" id="WP_019461686.1">
    <property type="nucleotide sequence ID" value="NZ_AP031462.1"/>
</dbReference>
<dbReference type="Proteomes" id="UP000254919">
    <property type="component" value="Unassembled WGS sequence"/>
</dbReference>
<reference evidence="3 5" key="2">
    <citation type="submission" date="2018-06" db="EMBL/GenBank/DDBJ databases">
        <authorList>
            <consortium name="Pathogen Informatics"/>
            <person name="Doyle S."/>
        </authorList>
    </citation>
    <scope>NUCLEOTIDE SEQUENCE [LARGE SCALE GENOMIC DNA]</scope>
    <source>
        <strain evidence="3 5">NCTC13291</strain>
    </source>
</reference>
<sequence>MLHGTPSASSGTGDDGPDGQPAPALRHGARKLPGVSVRGYNAELKEGGGFIGDRARRDAFLERLEDWRHRAADPWPGQSLAELGKARLERALEEGSPLEMGILLAAIEDFSSALAEVIARFLALPDWKGVEALVIGGGFSAGLLGRLAIGRAAVRLLEAGHKVSLHPIGHDPDEAGLLGWRHMLPAEALEGRDAFLAVDIGGTNLRAGVVRLAGCGPRDPARDQVWASRLWKHAADQPDRDDAVRGLATMLHDLSHAAIHAGLRLAPVVGISCPGLIDEEGHIERGGQNLPGGDWEEDRGFSLPAALAKLVPRIGGGEARFLMHNDAVAQGMSEAPAMRDVTRWGVLTIGTGLGNASFRNRSAETGRDPEGSQAE</sequence>
<feature type="region of interest" description="Disordered" evidence="1">
    <location>
        <begin position="1"/>
        <end position="31"/>
    </location>
</feature>
<evidence type="ECO:0000313" key="5">
    <source>
        <dbReference type="Proteomes" id="UP000254919"/>
    </source>
</evidence>
<evidence type="ECO:0000313" key="2">
    <source>
        <dbReference type="EMBL" id="ONH82745.1"/>
    </source>
</evidence>
<name>A0A1S8D5S1_9PROT</name>
<evidence type="ECO:0000313" key="4">
    <source>
        <dbReference type="Proteomes" id="UP000054844"/>
    </source>
</evidence>
<dbReference type="OrthoDB" id="7903685at2"/>
<dbReference type="InterPro" id="IPR043129">
    <property type="entry name" value="ATPase_NBD"/>
</dbReference>
<evidence type="ECO:0000256" key="1">
    <source>
        <dbReference type="SAM" id="MobiDB-lite"/>
    </source>
</evidence>
<organism evidence="2 4">
    <name type="scientific">Roseomonas mucosa</name>
    <dbReference type="NCBI Taxonomy" id="207340"/>
    <lineage>
        <taxon>Bacteria</taxon>
        <taxon>Pseudomonadati</taxon>
        <taxon>Pseudomonadota</taxon>
        <taxon>Alphaproteobacteria</taxon>
        <taxon>Acetobacterales</taxon>
        <taxon>Roseomonadaceae</taxon>
        <taxon>Roseomonas</taxon>
    </lineage>
</organism>
<dbReference type="Proteomes" id="UP000054844">
    <property type="component" value="Unassembled WGS sequence"/>
</dbReference>
<proteinExistence type="predicted"/>
<dbReference type="SUPFAM" id="SSF53067">
    <property type="entry name" value="Actin-like ATPase domain"/>
    <property type="match status" value="1"/>
</dbReference>